<evidence type="ECO:0000313" key="2">
    <source>
        <dbReference type="Proteomes" id="UP000054359"/>
    </source>
</evidence>
<dbReference type="AlphaFoldDB" id="A0A087TDY2"/>
<reference evidence="1 2" key="1">
    <citation type="submission" date="2013-11" db="EMBL/GenBank/DDBJ databases">
        <title>Genome sequencing of Stegodyphus mimosarum.</title>
        <authorList>
            <person name="Bechsgaard J."/>
        </authorList>
    </citation>
    <scope>NUCLEOTIDE SEQUENCE [LARGE SCALE GENOMIC DNA]</scope>
</reference>
<proteinExistence type="predicted"/>
<evidence type="ECO:0000313" key="1">
    <source>
        <dbReference type="EMBL" id="KFM63321.1"/>
    </source>
</evidence>
<gene>
    <name evidence="1" type="ORF">X975_03924</name>
</gene>
<sequence>MLKYKANVSRPSQIISDLHLEKAFKEKKIFNVQYQTVLEVFIWHRLKKVSSHLCSSQLITHPCKKREEQVQQLTSHSAKSIESVINSKLLTKANDCRKICAEIKSLRKKNKSFAHSEPDLLLHSENLNELSVVADLTGNS</sequence>
<accession>A0A087TDY2</accession>
<dbReference type="EMBL" id="KK114785">
    <property type="protein sequence ID" value="KFM63321.1"/>
    <property type="molecule type" value="Genomic_DNA"/>
</dbReference>
<keyword evidence="2" id="KW-1185">Reference proteome</keyword>
<protein>
    <submittedName>
        <fullName evidence="1">Uncharacterized protein</fullName>
    </submittedName>
</protein>
<organism evidence="1 2">
    <name type="scientific">Stegodyphus mimosarum</name>
    <name type="common">African social velvet spider</name>
    <dbReference type="NCBI Taxonomy" id="407821"/>
    <lineage>
        <taxon>Eukaryota</taxon>
        <taxon>Metazoa</taxon>
        <taxon>Ecdysozoa</taxon>
        <taxon>Arthropoda</taxon>
        <taxon>Chelicerata</taxon>
        <taxon>Arachnida</taxon>
        <taxon>Araneae</taxon>
        <taxon>Araneomorphae</taxon>
        <taxon>Entelegynae</taxon>
        <taxon>Eresoidea</taxon>
        <taxon>Eresidae</taxon>
        <taxon>Stegodyphus</taxon>
    </lineage>
</organism>
<feature type="non-terminal residue" evidence="1">
    <location>
        <position position="140"/>
    </location>
</feature>
<name>A0A087TDY2_STEMI</name>
<dbReference type="Proteomes" id="UP000054359">
    <property type="component" value="Unassembled WGS sequence"/>
</dbReference>